<feature type="domain" description="Glucan biosynthesis periplasmic MdoG C-terminal" evidence="6">
    <location>
        <begin position="78"/>
        <end position="557"/>
    </location>
</feature>
<dbReference type="InterPro" id="IPR014718">
    <property type="entry name" value="GH-type_carb-bd"/>
</dbReference>
<proteinExistence type="inferred from homology"/>
<evidence type="ECO:0000313" key="8">
    <source>
        <dbReference type="Proteomes" id="UP000477911"/>
    </source>
</evidence>
<name>A0A6L7G1X4_9RHOB</name>
<feature type="region of interest" description="Disordered" evidence="5">
    <location>
        <begin position="1"/>
        <end position="30"/>
    </location>
</feature>
<dbReference type="Gene3D" id="2.60.40.10">
    <property type="entry name" value="Immunoglobulins"/>
    <property type="match status" value="1"/>
</dbReference>
<feature type="compositionally biased region" description="Low complexity" evidence="5">
    <location>
        <begin position="16"/>
        <end position="27"/>
    </location>
</feature>
<dbReference type="InterPro" id="IPR014438">
    <property type="entry name" value="Glucan_biosyn_MdoG/MdoD"/>
</dbReference>
<dbReference type="InterPro" id="IPR013783">
    <property type="entry name" value="Ig-like_fold"/>
</dbReference>
<dbReference type="PANTHER" id="PTHR30504">
    <property type="entry name" value="GLUCANS BIOSYNTHESIS PROTEIN"/>
    <property type="match status" value="1"/>
</dbReference>
<evidence type="ECO:0000256" key="4">
    <source>
        <dbReference type="ARBA" id="ARBA00022764"/>
    </source>
</evidence>
<dbReference type="RefSeq" id="WP_160894007.1">
    <property type="nucleotide sequence ID" value="NZ_WUMU01000007.1"/>
</dbReference>
<dbReference type="UniPathway" id="UPA00637"/>
<dbReference type="GO" id="GO:0051274">
    <property type="term" value="P:beta-glucan biosynthetic process"/>
    <property type="evidence" value="ECO:0007669"/>
    <property type="project" value="TreeGrafter"/>
</dbReference>
<keyword evidence="4" id="KW-0574">Periplasm</keyword>
<keyword evidence="8" id="KW-1185">Reference proteome</keyword>
<evidence type="ECO:0000256" key="3">
    <source>
        <dbReference type="ARBA" id="ARBA00009284"/>
    </source>
</evidence>
<dbReference type="InterPro" id="IPR014756">
    <property type="entry name" value="Ig_E-set"/>
</dbReference>
<dbReference type="Proteomes" id="UP000477911">
    <property type="component" value="Unassembled WGS sequence"/>
</dbReference>
<evidence type="ECO:0000259" key="6">
    <source>
        <dbReference type="Pfam" id="PF04349"/>
    </source>
</evidence>
<dbReference type="Gene3D" id="2.70.98.10">
    <property type="match status" value="1"/>
</dbReference>
<dbReference type="GO" id="GO:0003824">
    <property type="term" value="F:catalytic activity"/>
    <property type="evidence" value="ECO:0007669"/>
    <property type="project" value="InterPro"/>
</dbReference>
<comment type="pathway">
    <text evidence="2">Glycan metabolism; osmoregulated periplasmic glucan (OPG) biosynthesis.</text>
</comment>
<evidence type="ECO:0000256" key="2">
    <source>
        <dbReference type="ARBA" id="ARBA00005001"/>
    </source>
</evidence>
<dbReference type="SUPFAM" id="SSF74650">
    <property type="entry name" value="Galactose mutarotase-like"/>
    <property type="match status" value="1"/>
</dbReference>
<evidence type="ECO:0000256" key="1">
    <source>
        <dbReference type="ARBA" id="ARBA00004418"/>
    </source>
</evidence>
<dbReference type="GO" id="GO:0030288">
    <property type="term" value="C:outer membrane-bounded periplasmic space"/>
    <property type="evidence" value="ECO:0007669"/>
    <property type="project" value="TreeGrafter"/>
</dbReference>
<organism evidence="7 8">
    <name type="scientific">Pseudooceanicola albus</name>
    <dbReference type="NCBI Taxonomy" id="2692189"/>
    <lineage>
        <taxon>Bacteria</taxon>
        <taxon>Pseudomonadati</taxon>
        <taxon>Pseudomonadota</taxon>
        <taxon>Alphaproteobacteria</taxon>
        <taxon>Rhodobacterales</taxon>
        <taxon>Paracoccaceae</taxon>
        <taxon>Pseudooceanicola</taxon>
    </lineage>
</organism>
<dbReference type="PROSITE" id="PS51318">
    <property type="entry name" value="TAT"/>
    <property type="match status" value="1"/>
</dbReference>
<comment type="subcellular location">
    <subcellularLocation>
        <location evidence="1">Periplasm</location>
    </subcellularLocation>
</comment>
<comment type="caution">
    <text evidence="7">The sequence shown here is derived from an EMBL/GenBank/DDBJ whole genome shotgun (WGS) entry which is preliminary data.</text>
</comment>
<dbReference type="PANTHER" id="PTHR30504:SF2">
    <property type="entry name" value="GLUCANS BIOSYNTHESIS PROTEIN G"/>
    <property type="match status" value="1"/>
</dbReference>
<sequence length="560" mass="62266">MHRSDLPSRTSRPGQRSSSSLRHLASPSRRRLLRQLAGSSALAVVGLPALAQEQPAQTDQNADAAAPAQPAVPAKQPFSFDWLAEQMQQLSTQAPRKPEAPQGFLTKLDYDSYQRIQFDPAKARWQDEGQEFRVLAYQLGWLYKAPVELYEVVDGQATPMIFNTTDFIYHKPLNVEIPDNFAMPGVAGFRLNAQLNRADKFDELVAFLGASYFRALGRDNRYGLSARGLAVNTGLSGNEEFPRFTAFWLERPAPGQPVARVYASLESESCTGAYAFTIRPGETTIMDVKVKLFTRNDIQQVGIAPLTSMFLFGGPDRGDFEDFRPGVHDSDALILQTGANETFFRPLKNPPRLATSYLWAMNPKKFGLIQRNRIFADYLDAQARYDLRPSLTIEPQGDWGEGNICLVEIPSDQEGNDNIVAFWVPKDKFVKGASYDLSYRMAWGMSPGSENHELAQVIRTRSGHAGVAGSTPAKGRRKFVIDYVGGLMAELPADATVKPEIEVSGGKVTEAIVSPIEGQDIWRLAIDVESPGDDIMEIKASLNGYGRRLSETWVYQWMKE</sequence>
<accession>A0A6L7G1X4</accession>
<dbReference type="Pfam" id="PF04349">
    <property type="entry name" value="MdoG"/>
    <property type="match status" value="1"/>
</dbReference>
<dbReference type="SUPFAM" id="SSF81296">
    <property type="entry name" value="E set domains"/>
    <property type="match status" value="1"/>
</dbReference>
<dbReference type="AlphaFoldDB" id="A0A6L7G1X4"/>
<evidence type="ECO:0000313" key="7">
    <source>
        <dbReference type="EMBL" id="MXN18055.1"/>
    </source>
</evidence>
<dbReference type="InterPro" id="IPR011013">
    <property type="entry name" value="Gal_mutarotase_sf_dom"/>
</dbReference>
<gene>
    <name evidence="7" type="ORF">GR170_09430</name>
</gene>
<dbReference type="GO" id="GO:0030246">
    <property type="term" value="F:carbohydrate binding"/>
    <property type="evidence" value="ECO:0007669"/>
    <property type="project" value="InterPro"/>
</dbReference>
<protein>
    <submittedName>
        <fullName evidence="7">Glucan biosynthesis protein D</fullName>
    </submittedName>
</protein>
<dbReference type="InterPro" id="IPR007444">
    <property type="entry name" value="Glucan_biosyn_MdoG_C"/>
</dbReference>
<dbReference type="EMBL" id="WUMU01000007">
    <property type="protein sequence ID" value="MXN18055.1"/>
    <property type="molecule type" value="Genomic_DNA"/>
</dbReference>
<evidence type="ECO:0000256" key="5">
    <source>
        <dbReference type="SAM" id="MobiDB-lite"/>
    </source>
</evidence>
<reference evidence="7 8" key="1">
    <citation type="submission" date="2019-12" db="EMBL/GenBank/DDBJ databases">
        <authorList>
            <person name="Li M."/>
        </authorList>
    </citation>
    <scope>NUCLEOTIDE SEQUENCE [LARGE SCALE GENOMIC DNA]</scope>
    <source>
        <strain evidence="7 8">GBMRC 2024</strain>
    </source>
</reference>
<comment type="similarity">
    <text evidence="3">Belongs to the OpgD/OpgG family.</text>
</comment>
<dbReference type="PIRSF" id="PIRSF006281">
    <property type="entry name" value="MdoG"/>
    <property type="match status" value="1"/>
</dbReference>
<dbReference type="InterPro" id="IPR006311">
    <property type="entry name" value="TAT_signal"/>
</dbReference>